<feature type="region of interest" description="Disordered" evidence="1">
    <location>
        <begin position="1"/>
        <end position="29"/>
    </location>
</feature>
<feature type="transmembrane region" description="Helical" evidence="2">
    <location>
        <begin position="236"/>
        <end position="257"/>
    </location>
</feature>
<dbReference type="Proteomes" id="UP001501094">
    <property type="component" value="Unassembled WGS sequence"/>
</dbReference>
<dbReference type="PANTHER" id="PTHR34219">
    <property type="entry name" value="IRON-REGULATED INNER MEMBRANE PROTEIN-RELATED"/>
    <property type="match status" value="1"/>
</dbReference>
<name>A0ABN2N647_9MICO</name>
<feature type="transmembrane region" description="Helical" evidence="2">
    <location>
        <begin position="461"/>
        <end position="480"/>
    </location>
</feature>
<evidence type="ECO:0000313" key="4">
    <source>
        <dbReference type="Proteomes" id="UP001501094"/>
    </source>
</evidence>
<sequence>MSSSTLETTSPPPGAAPDALPDGPGPTGPPGRGGLWHYLRPVLLRLHFYAGILVGPFLLLAALTGLLYAFSPTLEDAVHRDVLFVADVAAEPLPVADQVRAARAAYPDGVVEKVVLPGEDDRTTRVLIAADDVAEGMSRTVFVDPYTAEVSGALETSGDKLPFRSWLADLHTSLHLGDPGRIYSETAASWLWVMVLGGLAMWIAQVARRRKLRALVVPDVAAARGRRRTMSWHGSVGTLAALGLLGLSATGLTWSVYAGANVDALRAALAWETPAVDTTLTGPADGGAGAHEEGHGGAGEAAAGHAGHGDHAASSDTAADTELFGGPQIGVGVTGVLAAARAEGLRDPLEIVPAAEPGEAWTVMEVRRSFPTQRDAIAVDPMRGLAVDRVDFADHPIASKLSRWGIDLHMGLMFGIWNQLLLAGVAAGLITLVVIGYRMWWQRRPRGADRFAFGRPMPRGGLRRAPLWLAVGLLAVAAGIGWFLPLFGISLAAFLVVDLLAGVLARRSAARRATAGA</sequence>
<dbReference type="InterPro" id="IPR005625">
    <property type="entry name" value="PepSY-ass_TM"/>
</dbReference>
<feature type="transmembrane region" description="Helical" evidence="2">
    <location>
        <begin position="420"/>
        <end position="440"/>
    </location>
</feature>
<keyword evidence="2" id="KW-0472">Membrane</keyword>
<gene>
    <name evidence="3" type="ORF">GCM10009751_09060</name>
</gene>
<protein>
    <submittedName>
        <fullName evidence="3">PepSY-associated TM helix domain-containing protein</fullName>
    </submittedName>
</protein>
<dbReference type="PANTHER" id="PTHR34219:SF1">
    <property type="entry name" value="PEPSY DOMAIN-CONTAINING PROTEIN"/>
    <property type="match status" value="1"/>
</dbReference>
<dbReference type="Pfam" id="PF03929">
    <property type="entry name" value="PepSY_TM"/>
    <property type="match status" value="1"/>
</dbReference>
<feature type="transmembrane region" description="Helical" evidence="2">
    <location>
        <begin position="46"/>
        <end position="70"/>
    </location>
</feature>
<evidence type="ECO:0000256" key="1">
    <source>
        <dbReference type="SAM" id="MobiDB-lite"/>
    </source>
</evidence>
<evidence type="ECO:0000313" key="3">
    <source>
        <dbReference type="EMBL" id="GAA1854445.1"/>
    </source>
</evidence>
<feature type="transmembrane region" description="Helical" evidence="2">
    <location>
        <begin position="187"/>
        <end position="204"/>
    </location>
</feature>
<keyword evidence="2" id="KW-0812">Transmembrane</keyword>
<reference evidence="3 4" key="1">
    <citation type="journal article" date="2019" name="Int. J. Syst. Evol. Microbiol.">
        <title>The Global Catalogue of Microorganisms (GCM) 10K type strain sequencing project: providing services to taxonomists for standard genome sequencing and annotation.</title>
        <authorList>
            <consortium name="The Broad Institute Genomics Platform"/>
            <consortium name="The Broad Institute Genome Sequencing Center for Infectious Disease"/>
            <person name="Wu L."/>
            <person name="Ma J."/>
        </authorList>
    </citation>
    <scope>NUCLEOTIDE SEQUENCE [LARGE SCALE GENOMIC DNA]</scope>
    <source>
        <strain evidence="3 4">JCM 14326</strain>
    </source>
</reference>
<organism evidence="3 4">
    <name type="scientific">Myceligenerans crystallogenes</name>
    <dbReference type="NCBI Taxonomy" id="316335"/>
    <lineage>
        <taxon>Bacteria</taxon>
        <taxon>Bacillati</taxon>
        <taxon>Actinomycetota</taxon>
        <taxon>Actinomycetes</taxon>
        <taxon>Micrococcales</taxon>
        <taxon>Promicromonosporaceae</taxon>
        <taxon>Myceligenerans</taxon>
    </lineage>
</organism>
<evidence type="ECO:0000256" key="2">
    <source>
        <dbReference type="SAM" id="Phobius"/>
    </source>
</evidence>
<proteinExistence type="predicted"/>
<dbReference type="EMBL" id="BAAANL010000001">
    <property type="protein sequence ID" value="GAA1854445.1"/>
    <property type="molecule type" value="Genomic_DNA"/>
</dbReference>
<dbReference type="RefSeq" id="WP_344099929.1">
    <property type="nucleotide sequence ID" value="NZ_BAAANL010000001.1"/>
</dbReference>
<accession>A0ABN2N647</accession>
<keyword evidence="4" id="KW-1185">Reference proteome</keyword>
<feature type="transmembrane region" description="Helical" evidence="2">
    <location>
        <begin position="486"/>
        <end position="505"/>
    </location>
</feature>
<comment type="caution">
    <text evidence="3">The sequence shown here is derived from an EMBL/GenBank/DDBJ whole genome shotgun (WGS) entry which is preliminary data.</text>
</comment>
<feature type="region of interest" description="Disordered" evidence="1">
    <location>
        <begin position="280"/>
        <end position="316"/>
    </location>
</feature>
<keyword evidence="2" id="KW-1133">Transmembrane helix</keyword>